<gene>
    <name evidence="1" type="ORF">ADL29_37315</name>
</gene>
<organism evidence="1 2">
    <name type="scientific">Streptomyces chattanoogensis</name>
    <dbReference type="NCBI Taxonomy" id="66876"/>
    <lineage>
        <taxon>Bacteria</taxon>
        <taxon>Bacillati</taxon>
        <taxon>Actinomycetota</taxon>
        <taxon>Actinomycetes</taxon>
        <taxon>Kitasatosporales</taxon>
        <taxon>Streptomycetaceae</taxon>
        <taxon>Streptomyces</taxon>
    </lineage>
</organism>
<proteinExistence type="predicted"/>
<dbReference type="PATRIC" id="fig|66876.3.peg.8209"/>
<keyword evidence="2" id="KW-1185">Reference proteome</keyword>
<comment type="caution">
    <text evidence="1">The sequence shown here is derived from an EMBL/GenBank/DDBJ whole genome shotgun (WGS) entry which is preliminary data.</text>
</comment>
<sequence>MRCTHCELRNMKLPGTAGGLCIPCYAMERQAAPRRTSQGMQLANFVSDPCMGCGSHAVDANGWAFWCDACGMQVAVAYPMP</sequence>
<dbReference type="Proteomes" id="UP000037982">
    <property type="component" value="Unassembled WGS sequence"/>
</dbReference>
<name>A0A0N0GVA8_9ACTN</name>
<reference evidence="2" key="1">
    <citation type="submission" date="2015-07" db="EMBL/GenBank/DDBJ databases">
        <authorList>
            <person name="Ju K.-S."/>
            <person name="Doroghazi J.R."/>
            <person name="Metcalf W.W."/>
        </authorList>
    </citation>
    <scope>NUCLEOTIDE SEQUENCE [LARGE SCALE GENOMIC DNA]</scope>
    <source>
        <strain evidence="2">NRRL ISP-5002</strain>
    </source>
</reference>
<evidence type="ECO:0000313" key="2">
    <source>
        <dbReference type="Proteomes" id="UP000037982"/>
    </source>
</evidence>
<evidence type="ECO:0000313" key="1">
    <source>
        <dbReference type="EMBL" id="KPC59042.1"/>
    </source>
</evidence>
<dbReference type="EMBL" id="LGKG01000196">
    <property type="protein sequence ID" value="KPC59042.1"/>
    <property type="molecule type" value="Genomic_DNA"/>
</dbReference>
<protein>
    <submittedName>
        <fullName evidence="1">Uncharacterized protein</fullName>
    </submittedName>
</protein>
<accession>A0A0N0GVA8</accession>
<dbReference type="AlphaFoldDB" id="A0A0N0GVA8"/>